<accession>A0ABV0T2H1</accession>
<evidence type="ECO:0000313" key="2">
    <source>
        <dbReference type="EMBL" id="MEQ2226921.1"/>
    </source>
</evidence>
<sequence length="100" mass="10806">MKDSPSPPAPSNDSSVRLRAIQSASCPHDSSSYRLPTPRFYRTFSHVHPRLSAELIPPPPCLLHLPSHLLPASSLPGRQSTTSVGSGEDISKSKPYKCTS</sequence>
<organism evidence="2 3">
    <name type="scientific">Ilyodon furcidens</name>
    <name type="common">goldbreast splitfin</name>
    <dbReference type="NCBI Taxonomy" id="33524"/>
    <lineage>
        <taxon>Eukaryota</taxon>
        <taxon>Metazoa</taxon>
        <taxon>Chordata</taxon>
        <taxon>Craniata</taxon>
        <taxon>Vertebrata</taxon>
        <taxon>Euteleostomi</taxon>
        <taxon>Actinopterygii</taxon>
        <taxon>Neopterygii</taxon>
        <taxon>Teleostei</taxon>
        <taxon>Neoteleostei</taxon>
        <taxon>Acanthomorphata</taxon>
        <taxon>Ovalentaria</taxon>
        <taxon>Atherinomorphae</taxon>
        <taxon>Cyprinodontiformes</taxon>
        <taxon>Goodeidae</taxon>
        <taxon>Ilyodon</taxon>
    </lineage>
</organism>
<feature type="region of interest" description="Disordered" evidence="1">
    <location>
        <begin position="72"/>
        <end position="100"/>
    </location>
</feature>
<name>A0ABV0T2H1_9TELE</name>
<gene>
    <name evidence="2" type="ORF">ILYODFUR_032358</name>
</gene>
<dbReference type="Proteomes" id="UP001482620">
    <property type="component" value="Unassembled WGS sequence"/>
</dbReference>
<evidence type="ECO:0000313" key="3">
    <source>
        <dbReference type="Proteomes" id="UP001482620"/>
    </source>
</evidence>
<proteinExistence type="predicted"/>
<keyword evidence="3" id="KW-1185">Reference proteome</keyword>
<protein>
    <submittedName>
        <fullName evidence="2">Uncharacterized protein</fullName>
    </submittedName>
</protein>
<dbReference type="EMBL" id="JAHRIQ010016819">
    <property type="protein sequence ID" value="MEQ2226921.1"/>
    <property type="molecule type" value="Genomic_DNA"/>
</dbReference>
<reference evidence="2 3" key="1">
    <citation type="submission" date="2021-06" db="EMBL/GenBank/DDBJ databases">
        <authorList>
            <person name="Palmer J.M."/>
        </authorList>
    </citation>
    <scope>NUCLEOTIDE SEQUENCE [LARGE SCALE GENOMIC DNA]</scope>
    <source>
        <strain evidence="3">if_2019</strain>
        <tissue evidence="2">Muscle</tissue>
    </source>
</reference>
<evidence type="ECO:0000256" key="1">
    <source>
        <dbReference type="SAM" id="MobiDB-lite"/>
    </source>
</evidence>
<comment type="caution">
    <text evidence="2">The sequence shown here is derived from an EMBL/GenBank/DDBJ whole genome shotgun (WGS) entry which is preliminary data.</text>
</comment>